<evidence type="ECO:0000259" key="9">
    <source>
        <dbReference type="Pfam" id="PF00909"/>
    </source>
</evidence>
<keyword evidence="7" id="KW-0924">Ammonia transport</keyword>
<dbReference type="Gene3D" id="1.10.3430.10">
    <property type="entry name" value="Ammonium transporter AmtB like domains"/>
    <property type="match status" value="1"/>
</dbReference>
<feature type="transmembrane region" description="Helical" evidence="8">
    <location>
        <begin position="21"/>
        <end position="42"/>
    </location>
</feature>
<evidence type="ECO:0000256" key="6">
    <source>
        <dbReference type="ARBA" id="ARBA00023136"/>
    </source>
</evidence>
<evidence type="ECO:0000256" key="1">
    <source>
        <dbReference type="ARBA" id="ARBA00004141"/>
    </source>
</evidence>
<accession>A0ABN7P6R0</accession>
<evidence type="ECO:0000256" key="5">
    <source>
        <dbReference type="ARBA" id="ARBA00022989"/>
    </source>
</evidence>
<comment type="subcellular location">
    <subcellularLocation>
        <location evidence="1">Membrane</location>
        <topology evidence="1">Multi-pass membrane protein</topology>
    </subcellularLocation>
</comment>
<sequence>MFLILTRRNHLLGSDVSFKDQGGGCVVHVSGGILALLGALFLGRRILFLKELDESSLPPSSPCCTLMGYALIMLGLTAFSLPTPRYELTRWPDNYIGVIVMNIVMSSSELFVAVIGNLENVSQWPARKASTNTIQLFCNVQSSEVLNVIHVLSKVLRGAITVVLLQLLVVRDSFTYWSMLRCVQGALAGIVVILPGVDVYRPLVTLAIGLSVGVILFIGARQTYQSAIEDYANVITVHLVCGFLGVLLPPLLGSAENLGIRFSHHVMAHLGWQMICGLVLVLVVTVIMFPLFLILTCLGFLRNKEEARHHRRALVLQKQVSKRVFFRRLMKFDKSHDILIPGYKSKNNYPQFLDVI</sequence>
<dbReference type="EMBL" id="CAJPIN010014663">
    <property type="protein sequence ID" value="CAG2061128.1"/>
    <property type="molecule type" value="Genomic_DNA"/>
</dbReference>
<dbReference type="InterPro" id="IPR029020">
    <property type="entry name" value="Ammonium/urea_transptr"/>
</dbReference>
<dbReference type="PANTHER" id="PTHR11730:SF6">
    <property type="entry name" value="AMMONIUM TRANSPORTER"/>
    <property type="match status" value="1"/>
</dbReference>
<evidence type="ECO:0000256" key="4">
    <source>
        <dbReference type="ARBA" id="ARBA00022692"/>
    </source>
</evidence>
<reference evidence="10" key="1">
    <citation type="submission" date="2021-03" db="EMBL/GenBank/DDBJ databases">
        <authorList>
            <person name="Tran Van P."/>
        </authorList>
    </citation>
    <scope>NUCLEOTIDE SEQUENCE</scope>
</reference>
<feature type="transmembrane region" description="Helical" evidence="8">
    <location>
        <begin position="174"/>
        <end position="194"/>
    </location>
</feature>
<feature type="domain" description="Ammonium transporter AmtB-like" evidence="9">
    <location>
        <begin position="165"/>
        <end position="307"/>
    </location>
</feature>
<keyword evidence="5 8" id="KW-1133">Transmembrane helix</keyword>
<keyword evidence="6 8" id="KW-0472">Membrane</keyword>
<organism evidence="10 11">
    <name type="scientific">Timema podura</name>
    <name type="common">Walking stick</name>
    <dbReference type="NCBI Taxonomy" id="61482"/>
    <lineage>
        <taxon>Eukaryota</taxon>
        <taxon>Metazoa</taxon>
        <taxon>Ecdysozoa</taxon>
        <taxon>Arthropoda</taxon>
        <taxon>Hexapoda</taxon>
        <taxon>Insecta</taxon>
        <taxon>Pterygota</taxon>
        <taxon>Neoptera</taxon>
        <taxon>Polyneoptera</taxon>
        <taxon>Phasmatodea</taxon>
        <taxon>Timematodea</taxon>
        <taxon>Timematoidea</taxon>
        <taxon>Timematidae</taxon>
        <taxon>Timema</taxon>
    </lineage>
</organism>
<keyword evidence="4 8" id="KW-0812">Transmembrane</keyword>
<feature type="transmembrane region" description="Helical" evidence="8">
    <location>
        <begin position="63"/>
        <end position="83"/>
    </location>
</feature>
<evidence type="ECO:0000256" key="7">
    <source>
        <dbReference type="ARBA" id="ARBA00023177"/>
    </source>
</evidence>
<evidence type="ECO:0000256" key="3">
    <source>
        <dbReference type="ARBA" id="ARBA00022448"/>
    </source>
</evidence>
<name>A0ABN7P6R0_TIMPD</name>
<gene>
    <name evidence="10" type="ORF">TPAB3V08_LOCUS8083</name>
</gene>
<feature type="transmembrane region" description="Helical" evidence="8">
    <location>
        <begin position="231"/>
        <end position="252"/>
    </location>
</feature>
<feature type="domain" description="Ammonium transporter AmtB-like" evidence="9">
    <location>
        <begin position="18"/>
        <end position="79"/>
    </location>
</feature>
<proteinExistence type="inferred from homology"/>
<evidence type="ECO:0000256" key="8">
    <source>
        <dbReference type="SAM" id="Phobius"/>
    </source>
</evidence>
<evidence type="ECO:0000313" key="11">
    <source>
        <dbReference type="Proteomes" id="UP001153148"/>
    </source>
</evidence>
<dbReference type="Pfam" id="PF00909">
    <property type="entry name" value="Ammonium_transp"/>
    <property type="match status" value="2"/>
</dbReference>
<feature type="transmembrane region" description="Helical" evidence="8">
    <location>
        <begin position="272"/>
        <end position="301"/>
    </location>
</feature>
<dbReference type="SUPFAM" id="SSF111352">
    <property type="entry name" value="Ammonium transporter"/>
    <property type="match status" value="2"/>
</dbReference>
<evidence type="ECO:0000256" key="2">
    <source>
        <dbReference type="ARBA" id="ARBA00005887"/>
    </source>
</evidence>
<feature type="transmembrane region" description="Helical" evidence="8">
    <location>
        <begin position="95"/>
        <end position="118"/>
    </location>
</feature>
<evidence type="ECO:0000313" key="10">
    <source>
        <dbReference type="EMBL" id="CAG2061128.1"/>
    </source>
</evidence>
<dbReference type="Proteomes" id="UP001153148">
    <property type="component" value="Unassembled WGS sequence"/>
</dbReference>
<keyword evidence="11" id="KW-1185">Reference proteome</keyword>
<dbReference type="PANTHER" id="PTHR11730">
    <property type="entry name" value="AMMONIUM TRANSPORTER"/>
    <property type="match status" value="1"/>
</dbReference>
<comment type="similarity">
    <text evidence="2">Belongs to the ammonia transporter channel (TC 1.A.11.2) family.</text>
</comment>
<keyword evidence="3" id="KW-0813">Transport</keyword>
<protein>
    <recommendedName>
        <fullName evidence="9">Ammonium transporter AmtB-like domain-containing protein</fullName>
    </recommendedName>
</protein>
<feature type="transmembrane region" description="Helical" evidence="8">
    <location>
        <begin position="200"/>
        <end position="219"/>
    </location>
</feature>
<dbReference type="InterPro" id="IPR024041">
    <property type="entry name" value="NH4_transpt_AmtB-like_dom"/>
</dbReference>
<comment type="caution">
    <text evidence="10">The sequence shown here is derived from an EMBL/GenBank/DDBJ whole genome shotgun (WGS) entry which is preliminary data.</text>
</comment>